<dbReference type="InterPro" id="IPR008271">
    <property type="entry name" value="Ser/Thr_kinase_AS"/>
</dbReference>
<feature type="repeat" description="TPR" evidence="3">
    <location>
        <begin position="747"/>
        <end position="780"/>
    </location>
</feature>
<dbReference type="InterPro" id="IPR011009">
    <property type="entry name" value="Kinase-like_dom_sf"/>
</dbReference>
<evidence type="ECO:0000256" key="4">
    <source>
        <dbReference type="SAM" id="MobiDB-lite"/>
    </source>
</evidence>
<dbReference type="Pfam" id="PF14559">
    <property type="entry name" value="TPR_19"/>
    <property type="match status" value="1"/>
</dbReference>
<dbReference type="PROSITE" id="PS50011">
    <property type="entry name" value="PROTEIN_KINASE_DOM"/>
    <property type="match status" value="1"/>
</dbReference>
<dbReference type="EMBL" id="CDPU01000046">
    <property type="protein sequence ID" value="CEO54896.1"/>
    <property type="molecule type" value="Genomic_DNA"/>
</dbReference>
<dbReference type="InterPro" id="IPR011990">
    <property type="entry name" value="TPR-like_helical_dom_sf"/>
</dbReference>
<dbReference type="InterPro" id="IPR019734">
    <property type="entry name" value="TPR_rpt"/>
</dbReference>
<dbReference type="Pfam" id="PF07719">
    <property type="entry name" value="TPR_2"/>
    <property type="match status" value="1"/>
</dbReference>
<dbReference type="InterPro" id="IPR013105">
    <property type="entry name" value="TPR_2"/>
</dbReference>
<dbReference type="Pfam" id="PF13432">
    <property type="entry name" value="TPR_16"/>
    <property type="match status" value="1"/>
</dbReference>
<evidence type="ECO:0000256" key="3">
    <source>
        <dbReference type="PROSITE-ProRule" id="PRU00339"/>
    </source>
</evidence>
<dbReference type="PROSITE" id="PS50005">
    <property type="entry name" value="TPR"/>
    <property type="match status" value="2"/>
</dbReference>
<evidence type="ECO:0000313" key="6">
    <source>
        <dbReference type="EMBL" id="CEO54896.1"/>
    </source>
</evidence>
<dbReference type="GO" id="GO:0005524">
    <property type="term" value="F:ATP binding"/>
    <property type="evidence" value="ECO:0007669"/>
    <property type="project" value="InterPro"/>
</dbReference>
<feature type="compositionally biased region" description="Polar residues" evidence="4">
    <location>
        <begin position="359"/>
        <end position="370"/>
    </location>
</feature>
<gene>
    <name evidence="6" type="ORF">BN869_000010954_1</name>
</gene>
<dbReference type="SMART" id="SM00220">
    <property type="entry name" value="S_TKc"/>
    <property type="match status" value="1"/>
</dbReference>
<dbReference type="SMART" id="SM00028">
    <property type="entry name" value="TPR"/>
    <property type="match status" value="7"/>
</dbReference>
<dbReference type="AlphaFoldDB" id="A0A0B7KJN4"/>
<feature type="repeat" description="TPR" evidence="3">
    <location>
        <begin position="454"/>
        <end position="487"/>
    </location>
</feature>
<protein>
    <recommendedName>
        <fullName evidence="5">Protein kinase domain-containing protein</fullName>
    </recommendedName>
</protein>
<organism evidence="6">
    <name type="scientific">Bionectria ochroleuca</name>
    <name type="common">Gliocladium roseum</name>
    <dbReference type="NCBI Taxonomy" id="29856"/>
    <lineage>
        <taxon>Eukaryota</taxon>
        <taxon>Fungi</taxon>
        <taxon>Dikarya</taxon>
        <taxon>Ascomycota</taxon>
        <taxon>Pezizomycotina</taxon>
        <taxon>Sordariomycetes</taxon>
        <taxon>Hypocreomycetidae</taxon>
        <taxon>Hypocreales</taxon>
        <taxon>Bionectriaceae</taxon>
        <taxon>Clonostachys</taxon>
    </lineage>
</organism>
<feature type="domain" description="Protein kinase" evidence="5">
    <location>
        <begin position="46"/>
        <end position="322"/>
    </location>
</feature>
<evidence type="ECO:0000256" key="2">
    <source>
        <dbReference type="ARBA" id="ARBA00022803"/>
    </source>
</evidence>
<dbReference type="Pfam" id="PF13424">
    <property type="entry name" value="TPR_12"/>
    <property type="match status" value="2"/>
</dbReference>
<dbReference type="SUPFAM" id="SSF48452">
    <property type="entry name" value="TPR-like"/>
    <property type="match status" value="3"/>
</dbReference>
<accession>A0A0B7KJN4</accession>
<dbReference type="InterPro" id="IPR000719">
    <property type="entry name" value="Prot_kinase_dom"/>
</dbReference>
<proteinExistence type="predicted"/>
<keyword evidence="1" id="KW-0677">Repeat</keyword>
<dbReference type="SUPFAM" id="SSF56112">
    <property type="entry name" value="Protein kinase-like (PK-like)"/>
    <property type="match status" value="1"/>
</dbReference>
<feature type="compositionally biased region" description="Polar residues" evidence="4">
    <location>
        <begin position="334"/>
        <end position="348"/>
    </location>
</feature>
<dbReference type="Pfam" id="PF00069">
    <property type="entry name" value="Pkinase"/>
    <property type="match status" value="1"/>
</dbReference>
<evidence type="ECO:0000256" key="1">
    <source>
        <dbReference type="ARBA" id="ARBA00022737"/>
    </source>
</evidence>
<dbReference type="PANTHER" id="PTHR44200:SF1">
    <property type="entry name" value="DNAJ HOMOLOG SUBFAMILY C MEMBER 7"/>
    <property type="match status" value="1"/>
</dbReference>
<dbReference type="Gene3D" id="1.25.40.10">
    <property type="entry name" value="Tetratricopeptide repeat domain"/>
    <property type="match status" value="4"/>
</dbReference>
<dbReference type="InterPro" id="IPR052758">
    <property type="entry name" value="SRC_co-chaperone"/>
</dbReference>
<dbReference type="PANTHER" id="PTHR44200">
    <property type="entry name" value="DNAJ HOMOLOG SUBFAMILY C MEMBER 7"/>
    <property type="match status" value="1"/>
</dbReference>
<dbReference type="Gene3D" id="1.10.510.10">
    <property type="entry name" value="Transferase(Phosphotransferase) domain 1"/>
    <property type="match status" value="1"/>
</dbReference>
<feature type="region of interest" description="Disordered" evidence="4">
    <location>
        <begin position="324"/>
        <end position="384"/>
    </location>
</feature>
<dbReference type="GO" id="GO:0004672">
    <property type="term" value="F:protein kinase activity"/>
    <property type="evidence" value="ECO:0007669"/>
    <property type="project" value="InterPro"/>
</dbReference>
<evidence type="ECO:0000259" key="5">
    <source>
        <dbReference type="PROSITE" id="PS50011"/>
    </source>
</evidence>
<name>A0A0B7KJN4_BIOOC</name>
<dbReference type="PROSITE" id="PS00108">
    <property type="entry name" value="PROTEIN_KINASE_ST"/>
    <property type="match status" value="1"/>
</dbReference>
<reference evidence="6" key="1">
    <citation type="submission" date="2015-01" db="EMBL/GenBank/DDBJ databases">
        <authorList>
            <person name="Durling Mikael"/>
        </authorList>
    </citation>
    <scope>NUCLEOTIDE SEQUENCE</scope>
</reference>
<sequence length="1079" mass="120883">MSDSDISVASLQELVRGSQLPTTFESNGQLIIHARSARRRAAQEKWIIKKRLGSGGQAYIDLQERITAGSGPPQLRAVKNLKIPDGRRDGSRELYRRELEAIAKFSQAKYSDHFVTSFGWFLSSQFIHIAMEYCELGDLDKYLCNPTNCPDRRLPESEVQEISSQILEALDIMHRESFCHRDLKLANILIMSTTPSWWVKLADFGLTKRNEATMPKTTAIRGTPNYMPPELLGYNGNAKKADQYAVDMWCLGQCVFRLFTGTSIFANPNHLFQYSYGYESFPELPLQKNDASESLIDYIKRLVAVDPGERLSSANALNHPWVTSGYSNDEPHETTFSQDYSTQENTEASAVWPEDSSDAVESQEITQRGSGHSPEPSVDEPSAAWAADDTVETTFRVEITEPDQEIPRTLVEGDLTANWEAGETVQTNLSSDGCGQEPDITITDDPTPNKVQTAENHKIAGNGFYREKNYDKAVEEYSKAIVLFPSSPTYLGNRAAALMANGEYQEALIDCFKALQVAPDSRKLLLRLVHIYTSLGEADEAVHWLTLIQNPGPTEKEAMKAKAMHRDHKLAMDLIGQTETSSIESMQLVISTLDRARKHQSPSASLPWDWQVTLALAHLNLYDLELDTEKRVTSLERAKVAIDSIRASDEYYHSEALFLYGRLLYSQGQDQKAIQTLESATRATSHCISSEKCAPCKDGIRWLGIVRELSQLKERGNNAFKAHDWVIAKDYYNRALVVNPTNRLTNAKLYQNRARCYIKLGFYDKAIDDCTKAIDLDATYIKAQATKATATRLSGDLGGALAEWKLVRKMSPGDSQAINNIQSLASELADPQRAILDKRKATYGADHPLTIRAMEALVDSLCNQELHQEAVAVQKEMLEIEEKRAGTKKDERVLSLMDNICCNLSIAEKYQEALPICREVFELRQEHLGLENAGTIASMHNLGSVMVSLKQNADAEPLLTKALALSKMVLGDRHEITVGCKQHLGMIFIEESRHEEGFFYLRDVLEWKRRYGGEEDLGTIRVMHDIGYVLNQLGRASEAEPLLRDAVRLRTKELGTNHEHTQESVKALSSALAKLGLSE</sequence>
<keyword evidence="2 3" id="KW-0802">TPR repeat</keyword>